<evidence type="ECO:0000313" key="3">
    <source>
        <dbReference type="WBParaSite" id="HCON_00003652-00001"/>
    </source>
</evidence>
<dbReference type="Proteomes" id="UP000025227">
    <property type="component" value="Unplaced"/>
</dbReference>
<dbReference type="OMA" id="CIKSHAN"/>
<accession>A0A7I4XTX0</accession>
<keyword evidence="1" id="KW-0732">Signal</keyword>
<dbReference type="PANTHER" id="PTHR34721">
    <property type="entry name" value="PROTEIN CBG09734"/>
    <property type="match status" value="1"/>
</dbReference>
<name>A0A7I4XTX0_HAECO</name>
<protein>
    <submittedName>
        <fullName evidence="3">Activin_recp domain-containing protein</fullName>
    </submittedName>
</protein>
<dbReference type="SUPFAM" id="SSF57302">
    <property type="entry name" value="Snake toxin-like"/>
    <property type="match status" value="1"/>
</dbReference>
<evidence type="ECO:0000256" key="1">
    <source>
        <dbReference type="SAM" id="SignalP"/>
    </source>
</evidence>
<organism evidence="2 3">
    <name type="scientific">Haemonchus contortus</name>
    <name type="common">Barber pole worm</name>
    <dbReference type="NCBI Taxonomy" id="6289"/>
    <lineage>
        <taxon>Eukaryota</taxon>
        <taxon>Metazoa</taxon>
        <taxon>Ecdysozoa</taxon>
        <taxon>Nematoda</taxon>
        <taxon>Chromadorea</taxon>
        <taxon>Rhabditida</taxon>
        <taxon>Rhabditina</taxon>
        <taxon>Rhabditomorpha</taxon>
        <taxon>Strongyloidea</taxon>
        <taxon>Trichostrongylidae</taxon>
        <taxon>Haemonchus</taxon>
    </lineage>
</organism>
<dbReference type="Gene3D" id="2.10.60.10">
    <property type="entry name" value="CD59"/>
    <property type="match status" value="1"/>
</dbReference>
<sequence>KDKVPRVASSLLMLLFYSFLLPLATSLQCYNFVDRQIGGRILYGDKQIVQCSNPAFCLSIYDEGNNENVYTASCANNSNSRMTCESVTCIKSHANEISSKKCCCNTDLCNLASNRFSFTMLALFLLSYVIF</sequence>
<feature type="chain" id="PRO_5029821183" evidence="1">
    <location>
        <begin position="27"/>
        <end position="131"/>
    </location>
</feature>
<dbReference type="AlphaFoldDB" id="A0A7I4XTX0"/>
<keyword evidence="2" id="KW-1185">Reference proteome</keyword>
<evidence type="ECO:0000313" key="2">
    <source>
        <dbReference type="Proteomes" id="UP000025227"/>
    </source>
</evidence>
<feature type="signal peptide" evidence="1">
    <location>
        <begin position="1"/>
        <end position="26"/>
    </location>
</feature>
<reference evidence="3" key="1">
    <citation type="submission" date="2020-12" db="UniProtKB">
        <authorList>
            <consortium name="WormBaseParasite"/>
        </authorList>
    </citation>
    <scope>IDENTIFICATION</scope>
    <source>
        <strain evidence="3">MHco3</strain>
    </source>
</reference>
<dbReference type="InterPro" id="IPR045860">
    <property type="entry name" value="Snake_toxin-like_sf"/>
</dbReference>
<dbReference type="WBParaSite" id="HCON_00003652-00001">
    <property type="protein sequence ID" value="HCON_00003652-00001"/>
    <property type="gene ID" value="HCON_00003652"/>
</dbReference>
<dbReference type="PANTHER" id="PTHR34721:SF13">
    <property type="entry name" value="ACTIVIN_RECP DOMAIN-CONTAINING PROTEIN"/>
    <property type="match status" value="1"/>
</dbReference>
<dbReference type="OrthoDB" id="5855341at2759"/>
<proteinExistence type="predicted"/>